<proteinExistence type="inferred from homology"/>
<dbReference type="Gene3D" id="1.10.10.1420">
    <property type="entry name" value="DNA replication factor Cdt1, C-terminal WH domain"/>
    <property type="match status" value="1"/>
</dbReference>
<evidence type="ECO:0000313" key="4">
    <source>
        <dbReference type="EMBL" id="KAI3948680.1"/>
    </source>
</evidence>
<evidence type="ECO:0000313" key="5">
    <source>
        <dbReference type="Proteomes" id="UP001202328"/>
    </source>
</evidence>
<dbReference type="GO" id="GO:0000278">
    <property type="term" value="P:mitotic cell cycle"/>
    <property type="evidence" value="ECO:0007669"/>
    <property type="project" value="TreeGrafter"/>
</dbReference>
<dbReference type="GO" id="GO:0071163">
    <property type="term" value="P:DNA replication preinitiation complex assembly"/>
    <property type="evidence" value="ECO:0007669"/>
    <property type="project" value="InterPro"/>
</dbReference>
<dbReference type="GO" id="GO:0070182">
    <property type="term" value="F:DNA polymerase binding"/>
    <property type="evidence" value="ECO:0007669"/>
    <property type="project" value="TreeGrafter"/>
</dbReference>
<accession>A0AAD4XRZ8</accession>
<evidence type="ECO:0000259" key="3">
    <source>
        <dbReference type="SMART" id="SM01075"/>
    </source>
</evidence>
<evidence type="ECO:0000256" key="2">
    <source>
        <dbReference type="ARBA" id="ARBA00023306"/>
    </source>
</evidence>
<dbReference type="GO" id="GO:0003677">
    <property type="term" value="F:DNA binding"/>
    <property type="evidence" value="ECO:0007669"/>
    <property type="project" value="InterPro"/>
</dbReference>
<reference evidence="4" key="1">
    <citation type="submission" date="2022-04" db="EMBL/GenBank/DDBJ databases">
        <title>A functionally conserved STORR gene fusion in Papaver species that diverged 16.8 million years ago.</title>
        <authorList>
            <person name="Catania T."/>
        </authorList>
    </citation>
    <scope>NUCLEOTIDE SEQUENCE</scope>
    <source>
        <strain evidence="4">S-188037</strain>
    </source>
</reference>
<dbReference type="SMART" id="SM01075">
    <property type="entry name" value="CDT1"/>
    <property type="match status" value="1"/>
</dbReference>
<keyword evidence="2" id="KW-0131">Cell cycle</keyword>
<dbReference type="GO" id="GO:0000076">
    <property type="term" value="P:DNA replication checkpoint signaling"/>
    <property type="evidence" value="ECO:0007669"/>
    <property type="project" value="TreeGrafter"/>
</dbReference>
<dbReference type="InterPro" id="IPR036390">
    <property type="entry name" value="WH_DNA-bd_sf"/>
</dbReference>
<dbReference type="CDD" id="cd08674">
    <property type="entry name" value="Cdt1_m"/>
    <property type="match status" value="1"/>
</dbReference>
<dbReference type="InterPro" id="IPR038090">
    <property type="entry name" value="Cdt1_C_WH_dom_sf"/>
</dbReference>
<protein>
    <recommendedName>
        <fullName evidence="3">CDT1 Geminin-binding domain-containing protein</fullName>
    </recommendedName>
</protein>
<evidence type="ECO:0000256" key="1">
    <source>
        <dbReference type="ARBA" id="ARBA00008356"/>
    </source>
</evidence>
<dbReference type="EMBL" id="JAJJMB010003237">
    <property type="protein sequence ID" value="KAI3948680.1"/>
    <property type="molecule type" value="Genomic_DNA"/>
</dbReference>
<name>A0AAD4XRZ8_9MAGN</name>
<keyword evidence="5" id="KW-1185">Reference proteome</keyword>
<dbReference type="Proteomes" id="UP001202328">
    <property type="component" value="Unassembled WGS sequence"/>
</dbReference>
<dbReference type="InterPro" id="IPR045173">
    <property type="entry name" value="Cdt1"/>
</dbReference>
<dbReference type="PANTHER" id="PTHR28637:SF13">
    <property type="entry name" value="EXPRESSED PROTEIN"/>
    <property type="match status" value="1"/>
</dbReference>
<dbReference type="PANTHER" id="PTHR28637">
    <property type="entry name" value="DNA REPLICATION FACTOR CDT1"/>
    <property type="match status" value="1"/>
</dbReference>
<dbReference type="InterPro" id="IPR032054">
    <property type="entry name" value="Cdt1_C"/>
</dbReference>
<dbReference type="AlphaFoldDB" id="A0AAD4XRZ8"/>
<sequence>MSSVDLKVLLESRGDSTDIMSKERKMVKLMAMVSSVCSFNISISFAETENLPVNYYIEEWKIKEIVESSHSLSNLAVPTPKKNKEVALPLDEDAADDLPEDVVHEEEAGEANEAGDIAGNLPDKYKILAEFFDRIGSSVRLLGLCKKMPTFQNICTQVEVFTKRKLSYSHLAQIKYILPEAVQVEKILVHDERTLCMKQDMEITLLLDVVKADPDQSPYAILCQMFHQRLLNFFRNHPEGCDIPEATLPVLMSQSRSTSQYMLPEVARVESHPSSNELEPSSSSSLLSSTFKRRFSEKIIVPETEKTKLLGSLYPFSPLEPGDVINQDREGPLQKEGLSQVIETTTPMSLLSSKEYESSPMKSISGPNQLMLVTPTQCAPQRRTVPDSDEKVICQSNISSHSVAKKSLNFLSPLKGDEIASGSILDESKHYRDSSLKPAAAKRILMVDDVTGPPCPLIQAEFLHLKDKEEMIGGKLSRTASLPDLFNLIYHIFQSAKYSSITKQELVHKIISEDVLIEETKEAEEQLDLLEELVPDWIQKRLVPSGDLLYSIRKVSDLDSIRARLVEAV</sequence>
<dbReference type="Pfam" id="PF16679">
    <property type="entry name" value="CDT1_C"/>
    <property type="match status" value="1"/>
</dbReference>
<dbReference type="SUPFAM" id="SSF46785">
    <property type="entry name" value="Winged helix' DNA-binding domain"/>
    <property type="match status" value="1"/>
</dbReference>
<organism evidence="4 5">
    <name type="scientific">Papaver atlanticum</name>
    <dbReference type="NCBI Taxonomy" id="357466"/>
    <lineage>
        <taxon>Eukaryota</taxon>
        <taxon>Viridiplantae</taxon>
        <taxon>Streptophyta</taxon>
        <taxon>Embryophyta</taxon>
        <taxon>Tracheophyta</taxon>
        <taxon>Spermatophyta</taxon>
        <taxon>Magnoliopsida</taxon>
        <taxon>Ranunculales</taxon>
        <taxon>Papaveraceae</taxon>
        <taxon>Papaveroideae</taxon>
        <taxon>Papaver</taxon>
    </lineage>
</organism>
<feature type="domain" description="CDT1 Geminin-binding" evidence="3">
    <location>
        <begin position="121"/>
        <end position="250"/>
    </location>
</feature>
<gene>
    <name evidence="4" type="ORF">MKW98_027746</name>
</gene>
<comment type="similarity">
    <text evidence="1">Belongs to the Cdt1 family.</text>
</comment>
<dbReference type="GO" id="GO:0005634">
    <property type="term" value="C:nucleus"/>
    <property type="evidence" value="ECO:0007669"/>
    <property type="project" value="TreeGrafter"/>
</dbReference>
<dbReference type="Pfam" id="PF08839">
    <property type="entry name" value="CDT1"/>
    <property type="match status" value="1"/>
</dbReference>
<comment type="caution">
    <text evidence="4">The sequence shown here is derived from an EMBL/GenBank/DDBJ whole genome shotgun (WGS) entry which is preliminary data.</text>
</comment>
<dbReference type="InterPro" id="IPR014939">
    <property type="entry name" value="CDT1_Gemini-bd-like"/>
</dbReference>
<dbReference type="GO" id="GO:0030174">
    <property type="term" value="P:regulation of DNA-templated DNA replication initiation"/>
    <property type="evidence" value="ECO:0007669"/>
    <property type="project" value="InterPro"/>
</dbReference>